<organism evidence="2 3">
    <name type="scientific">Hymenobacter chitinivorans DSM 11115</name>
    <dbReference type="NCBI Taxonomy" id="1121954"/>
    <lineage>
        <taxon>Bacteria</taxon>
        <taxon>Pseudomonadati</taxon>
        <taxon>Bacteroidota</taxon>
        <taxon>Cytophagia</taxon>
        <taxon>Cytophagales</taxon>
        <taxon>Hymenobacteraceae</taxon>
        <taxon>Hymenobacter</taxon>
    </lineage>
</organism>
<dbReference type="Proteomes" id="UP000228535">
    <property type="component" value="Unassembled WGS sequence"/>
</dbReference>
<keyword evidence="1" id="KW-0732">Signal</keyword>
<evidence type="ECO:0008006" key="4">
    <source>
        <dbReference type="Google" id="ProtNLM"/>
    </source>
</evidence>
<dbReference type="RefSeq" id="WP_100335301.1">
    <property type="nucleotide sequence ID" value="NZ_PGFA01000001.1"/>
</dbReference>
<dbReference type="EMBL" id="PGFA01000001">
    <property type="protein sequence ID" value="PJJ59591.1"/>
    <property type="molecule type" value="Genomic_DNA"/>
</dbReference>
<dbReference type="AlphaFoldDB" id="A0A2M9BNQ9"/>
<evidence type="ECO:0000313" key="2">
    <source>
        <dbReference type="EMBL" id="PJJ59591.1"/>
    </source>
</evidence>
<reference evidence="2 3" key="1">
    <citation type="submission" date="2017-11" db="EMBL/GenBank/DDBJ databases">
        <title>Genomic Encyclopedia of Archaeal and Bacterial Type Strains, Phase II (KMG-II): From Individual Species to Whole Genera.</title>
        <authorList>
            <person name="Goeker M."/>
        </authorList>
    </citation>
    <scope>NUCLEOTIDE SEQUENCE [LARGE SCALE GENOMIC DNA]</scope>
    <source>
        <strain evidence="2 3">DSM 11115</strain>
    </source>
</reference>
<dbReference type="OrthoDB" id="885212at2"/>
<gene>
    <name evidence="2" type="ORF">CLV45_1011</name>
</gene>
<feature type="chain" id="PRO_5014721668" description="Lipoprotein" evidence="1">
    <location>
        <begin position="21"/>
        <end position="164"/>
    </location>
</feature>
<name>A0A2M9BNQ9_9BACT</name>
<accession>A0A2M9BNQ9</accession>
<comment type="caution">
    <text evidence="2">The sequence shown here is derived from an EMBL/GenBank/DDBJ whole genome shotgun (WGS) entry which is preliminary data.</text>
</comment>
<feature type="signal peptide" evidence="1">
    <location>
        <begin position="1"/>
        <end position="20"/>
    </location>
</feature>
<proteinExistence type="predicted"/>
<keyword evidence="3" id="KW-1185">Reference proteome</keyword>
<dbReference type="PROSITE" id="PS51257">
    <property type="entry name" value="PROKAR_LIPOPROTEIN"/>
    <property type="match status" value="1"/>
</dbReference>
<protein>
    <recommendedName>
        <fullName evidence="4">Lipoprotein</fullName>
    </recommendedName>
</protein>
<evidence type="ECO:0000313" key="3">
    <source>
        <dbReference type="Proteomes" id="UP000228535"/>
    </source>
</evidence>
<sequence length="164" mass="18343">MKTSLLKLLISPLLLLGAAACEKESAGPEVVPEFYVRAQKNDQAWVVEGTGVYERATKKFYVFGYQSQPEAYLRLHFDAPTQSPAGPAEAGWSDLVGGDVLVNSYSSTGVAELPSVEITQLDTVQRIVEGRFQTTLRRDQRWSQQGELLQFRNGSFRVRYTIPR</sequence>
<evidence type="ECO:0000256" key="1">
    <source>
        <dbReference type="SAM" id="SignalP"/>
    </source>
</evidence>